<organism evidence="1 2">
    <name type="scientific">Laccaria amethystina LaAM-08-1</name>
    <dbReference type="NCBI Taxonomy" id="1095629"/>
    <lineage>
        <taxon>Eukaryota</taxon>
        <taxon>Fungi</taxon>
        <taxon>Dikarya</taxon>
        <taxon>Basidiomycota</taxon>
        <taxon>Agaricomycotina</taxon>
        <taxon>Agaricomycetes</taxon>
        <taxon>Agaricomycetidae</taxon>
        <taxon>Agaricales</taxon>
        <taxon>Agaricineae</taxon>
        <taxon>Hydnangiaceae</taxon>
        <taxon>Laccaria</taxon>
    </lineage>
</organism>
<sequence>MSATATLSELPLTFQSQFPIHAMLKFFHKGRKSLSRVSFFQRFGKAPTTDSELGPTDWNLPLPPDIMYHIIDTYNDIPIDIPTILALAQSYPVLRSFCFSKIFQNLHITAGTRTLLTFKFLADVIQEHPFVFERMESLTLEGRFTRKELTGSSYILSQITERSHNLVRLCLSGNYKWEESNKTLREHILILLSQSRLHTFTLGPYGIPIELLSHLPDLKRLEISPFFESIPSTSDNVPVLARQVKVEELVLICIPTLSPSLDFSSLFDFSSLKVFEVQEPWILHVQEILKTSAASLRKLVLDLYDDLDIDFGVLSCLEHLTLSVRDVSFTETYHSNGDVTRTYHPPPSAQLQLLSRTLATCKPHNNIEKIHLSIHSFYLEDLPSPHDWLSLDSLFGQPRIWGALNEVSLLTVPKDTKTHEFLEWVELIELPFLTGRGVLVNWNQYVNRNRAQRRHNVVWLH</sequence>
<keyword evidence="2" id="KW-1185">Reference proteome</keyword>
<dbReference type="EMBL" id="KN839070">
    <property type="protein sequence ID" value="KIJ91004.1"/>
    <property type="molecule type" value="Genomic_DNA"/>
</dbReference>
<gene>
    <name evidence="1" type="ORF">K443DRAFT_686327</name>
</gene>
<protein>
    <recommendedName>
        <fullName evidence="3">F-box domain-containing protein</fullName>
    </recommendedName>
</protein>
<reference evidence="2" key="2">
    <citation type="submission" date="2015-01" db="EMBL/GenBank/DDBJ databases">
        <title>Evolutionary Origins and Diversification of the Mycorrhizal Mutualists.</title>
        <authorList>
            <consortium name="DOE Joint Genome Institute"/>
            <consortium name="Mycorrhizal Genomics Consortium"/>
            <person name="Kohler A."/>
            <person name="Kuo A."/>
            <person name="Nagy L.G."/>
            <person name="Floudas D."/>
            <person name="Copeland A."/>
            <person name="Barry K.W."/>
            <person name="Cichocki N."/>
            <person name="Veneault-Fourrey C."/>
            <person name="LaButti K."/>
            <person name="Lindquist E.A."/>
            <person name="Lipzen A."/>
            <person name="Lundell T."/>
            <person name="Morin E."/>
            <person name="Murat C."/>
            <person name="Riley R."/>
            <person name="Ohm R."/>
            <person name="Sun H."/>
            <person name="Tunlid A."/>
            <person name="Henrissat B."/>
            <person name="Grigoriev I.V."/>
            <person name="Hibbett D.S."/>
            <person name="Martin F."/>
        </authorList>
    </citation>
    <scope>NUCLEOTIDE SEQUENCE [LARGE SCALE GENOMIC DNA]</scope>
    <source>
        <strain evidence="2">LaAM-08-1</strain>
    </source>
</reference>
<dbReference type="AlphaFoldDB" id="A0A0C9WHD5"/>
<proteinExistence type="predicted"/>
<dbReference type="Proteomes" id="UP000054477">
    <property type="component" value="Unassembled WGS sequence"/>
</dbReference>
<dbReference type="HOGENOM" id="CLU_035833_0_0_1"/>
<name>A0A0C9WHD5_9AGAR</name>
<reference evidence="1 2" key="1">
    <citation type="submission" date="2014-04" db="EMBL/GenBank/DDBJ databases">
        <authorList>
            <consortium name="DOE Joint Genome Institute"/>
            <person name="Kuo A."/>
            <person name="Kohler A."/>
            <person name="Nagy L.G."/>
            <person name="Floudas D."/>
            <person name="Copeland A."/>
            <person name="Barry K.W."/>
            <person name="Cichocki N."/>
            <person name="Veneault-Fourrey C."/>
            <person name="LaButti K."/>
            <person name="Lindquist E.A."/>
            <person name="Lipzen A."/>
            <person name="Lundell T."/>
            <person name="Morin E."/>
            <person name="Murat C."/>
            <person name="Sun H."/>
            <person name="Tunlid A."/>
            <person name="Henrissat B."/>
            <person name="Grigoriev I.V."/>
            <person name="Hibbett D.S."/>
            <person name="Martin F."/>
            <person name="Nordberg H.P."/>
            <person name="Cantor M.N."/>
            <person name="Hua S.X."/>
        </authorList>
    </citation>
    <scope>NUCLEOTIDE SEQUENCE [LARGE SCALE GENOMIC DNA]</scope>
    <source>
        <strain evidence="1 2">LaAM-08-1</strain>
    </source>
</reference>
<dbReference type="OrthoDB" id="10345959at2759"/>
<evidence type="ECO:0000313" key="2">
    <source>
        <dbReference type="Proteomes" id="UP000054477"/>
    </source>
</evidence>
<accession>A0A0C9WHD5</accession>
<evidence type="ECO:0000313" key="1">
    <source>
        <dbReference type="EMBL" id="KIJ91004.1"/>
    </source>
</evidence>
<evidence type="ECO:0008006" key="3">
    <source>
        <dbReference type="Google" id="ProtNLM"/>
    </source>
</evidence>